<evidence type="ECO:0000313" key="2">
    <source>
        <dbReference type="Proteomes" id="UP001209681"/>
    </source>
</evidence>
<comment type="caution">
    <text evidence="1">The sequence shown here is derived from an EMBL/GenBank/DDBJ whole genome shotgun (WGS) entry which is preliminary data.</text>
</comment>
<accession>A0ABT3NCU3</accession>
<reference evidence="1 2" key="1">
    <citation type="submission" date="2022-11" db="EMBL/GenBank/DDBJ databases">
        <title>Desulfobotulus tamanensis H1 sp. nov. - anaerobic, alkaliphilic, sulphate reducing bacterium isolated from terrestrial mud volcano.</title>
        <authorList>
            <person name="Frolova A."/>
            <person name="Merkel A.Y."/>
            <person name="Slobodkin A.I."/>
        </authorList>
    </citation>
    <scope>NUCLEOTIDE SEQUENCE [LARGE SCALE GENOMIC DNA]</scope>
    <source>
        <strain evidence="1 2">H1</strain>
    </source>
</reference>
<evidence type="ECO:0000313" key="1">
    <source>
        <dbReference type="EMBL" id="MCW7755011.1"/>
    </source>
</evidence>
<sequence>MDPASRLLSLKELYHLQAAAFQPYQTACKPGCSSCCTRNVVITSLEADFIIQGMSSDNSTRLQSAFLNQPALLRLQPRITMNTMASLYMEGEEPQEDAADPAWWPCPLMDTDQKTCLVYEYRPMACRCMVSKINCETSGAADMEEGLVILHTLFLQLTEHLDANGRSASLLDLLMERLFPGSVSIPMPENRKIPMLMIPGSWQQKLRPLLEEIQSLFTPIKEE</sequence>
<gene>
    <name evidence="1" type="ORF">OOT00_13545</name>
</gene>
<dbReference type="Pfam" id="PF03692">
    <property type="entry name" value="CxxCxxCC"/>
    <property type="match status" value="1"/>
</dbReference>
<organism evidence="1 2">
    <name type="scientific">Desulfobotulus pelophilus</name>
    <dbReference type="NCBI Taxonomy" id="2823377"/>
    <lineage>
        <taxon>Bacteria</taxon>
        <taxon>Pseudomonadati</taxon>
        <taxon>Thermodesulfobacteriota</taxon>
        <taxon>Desulfobacteria</taxon>
        <taxon>Desulfobacterales</taxon>
        <taxon>Desulfobacteraceae</taxon>
        <taxon>Desulfobotulus</taxon>
    </lineage>
</organism>
<dbReference type="InterPro" id="IPR005358">
    <property type="entry name" value="Puta_zinc/iron-chelating_dom"/>
</dbReference>
<keyword evidence="2" id="KW-1185">Reference proteome</keyword>
<name>A0ABT3NCU3_9BACT</name>
<dbReference type="Proteomes" id="UP001209681">
    <property type="component" value="Unassembled WGS sequence"/>
</dbReference>
<protein>
    <submittedName>
        <fullName evidence="1">YkgJ family cysteine cluster protein</fullName>
    </submittedName>
</protein>
<dbReference type="EMBL" id="JAPFPW010000020">
    <property type="protein sequence ID" value="MCW7755011.1"/>
    <property type="molecule type" value="Genomic_DNA"/>
</dbReference>
<proteinExistence type="predicted"/>
<dbReference type="RefSeq" id="WP_265425925.1">
    <property type="nucleotide sequence ID" value="NZ_JAPFPW010000020.1"/>
</dbReference>